<organism evidence="4">
    <name type="scientific">Taenia asiatica</name>
    <name type="common">Asian tapeworm</name>
    <dbReference type="NCBI Taxonomy" id="60517"/>
    <lineage>
        <taxon>Eukaryota</taxon>
        <taxon>Metazoa</taxon>
        <taxon>Spiralia</taxon>
        <taxon>Lophotrochozoa</taxon>
        <taxon>Platyhelminthes</taxon>
        <taxon>Cestoda</taxon>
        <taxon>Eucestoda</taxon>
        <taxon>Cyclophyllidea</taxon>
        <taxon>Taeniidae</taxon>
        <taxon>Taenia</taxon>
    </lineage>
</organism>
<evidence type="ECO:0000313" key="2">
    <source>
        <dbReference type="EMBL" id="VDK39371.1"/>
    </source>
</evidence>
<evidence type="ECO:0000256" key="1">
    <source>
        <dbReference type="SAM" id="MobiDB-lite"/>
    </source>
</evidence>
<dbReference type="Proteomes" id="UP000282613">
    <property type="component" value="Unassembled WGS sequence"/>
</dbReference>
<dbReference type="WBParaSite" id="TASK_0000799101-mRNA-1">
    <property type="protein sequence ID" value="TASK_0000799101-mRNA-1"/>
    <property type="gene ID" value="TASK_0000799101"/>
</dbReference>
<dbReference type="AlphaFoldDB" id="A0A0R3WBH5"/>
<keyword evidence="3" id="KW-1185">Reference proteome</keyword>
<protein>
    <submittedName>
        <fullName evidence="2 4">Uncharacterized protein</fullName>
    </submittedName>
</protein>
<feature type="compositionally biased region" description="Basic and acidic residues" evidence="1">
    <location>
        <begin position="65"/>
        <end position="76"/>
    </location>
</feature>
<proteinExistence type="predicted"/>
<feature type="region of interest" description="Disordered" evidence="1">
    <location>
        <begin position="62"/>
        <end position="86"/>
    </location>
</feature>
<dbReference type="EMBL" id="UYRS01018711">
    <property type="protein sequence ID" value="VDK39371.1"/>
    <property type="molecule type" value="Genomic_DNA"/>
</dbReference>
<sequence length="86" mass="9496">MPGTRQPMFFRGSNEGKVATRFSSSAVEWRHCDDNAASANPTLEPYWLLRLHAHAPTHTCGRTRAKIESRRADKTSALEAVAEANG</sequence>
<gene>
    <name evidence="2" type="ORF">TASK_LOCUS7992</name>
</gene>
<evidence type="ECO:0000313" key="3">
    <source>
        <dbReference type="Proteomes" id="UP000282613"/>
    </source>
</evidence>
<evidence type="ECO:0000313" key="4">
    <source>
        <dbReference type="WBParaSite" id="TASK_0000799101-mRNA-1"/>
    </source>
</evidence>
<accession>A0A0R3WBH5</accession>
<reference evidence="2 3" key="2">
    <citation type="submission" date="2018-11" db="EMBL/GenBank/DDBJ databases">
        <authorList>
            <consortium name="Pathogen Informatics"/>
        </authorList>
    </citation>
    <scope>NUCLEOTIDE SEQUENCE [LARGE SCALE GENOMIC DNA]</scope>
</reference>
<reference evidence="4" key="1">
    <citation type="submission" date="2017-02" db="UniProtKB">
        <authorList>
            <consortium name="WormBaseParasite"/>
        </authorList>
    </citation>
    <scope>IDENTIFICATION</scope>
</reference>
<name>A0A0R3WBH5_TAEAS</name>